<comment type="caution">
    <text evidence="8">The sequence shown here is derived from an EMBL/GenBank/DDBJ whole genome shotgun (WGS) entry which is preliminary data.</text>
</comment>
<dbReference type="Proteomes" id="UP000652761">
    <property type="component" value="Unassembled WGS sequence"/>
</dbReference>
<keyword evidence="4 6" id="KW-0804">Transcription</keyword>
<evidence type="ECO:0000256" key="5">
    <source>
        <dbReference type="ARBA" id="ARBA00023242"/>
    </source>
</evidence>
<evidence type="ECO:0000256" key="3">
    <source>
        <dbReference type="ARBA" id="ARBA00023015"/>
    </source>
</evidence>
<evidence type="ECO:0000256" key="4">
    <source>
        <dbReference type="ARBA" id="ARBA00023163"/>
    </source>
</evidence>
<evidence type="ECO:0000256" key="6">
    <source>
        <dbReference type="RuleBase" id="RU361124"/>
    </source>
</evidence>
<accession>A0A843TUR5</accession>
<comment type="subcellular location">
    <subcellularLocation>
        <location evidence="1 6">Nucleus</location>
    </subcellularLocation>
</comment>
<sequence length="135" mass="15931">MSRLSFRPRPLDIHKKIPIVKSIKEFEDDDAPAVVSTRNSHLPRVVAETKNEVHRKCSKKVTSEIPIPQFVVVDTYERDYLCTFREPLSYVRGRGVRAEFGEFVEYDLDDEDEDWLQDFNSERKTLSTEKLNRRK</sequence>
<dbReference type="AlphaFoldDB" id="A0A843TUR5"/>
<evidence type="ECO:0000313" key="9">
    <source>
        <dbReference type="Proteomes" id="UP000652761"/>
    </source>
</evidence>
<keyword evidence="3 6" id="KW-0805">Transcription regulation</keyword>
<keyword evidence="9" id="KW-1185">Reference proteome</keyword>
<dbReference type="PANTHER" id="PTHR14898">
    <property type="entry name" value="ENHANCER OF POLYCOMB"/>
    <property type="match status" value="1"/>
</dbReference>
<dbReference type="InterPro" id="IPR019542">
    <property type="entry name" value="Enhancer_polycomb-like_N"/>
</dbReference>
<feature type="domain" description="Enhancer of polycomb-like N-terminal" evidence="7">
    <location>
        <begin position="39"/>
        <end position="132"/>
    </location>
</feature>
<dbReference type="GO" id="GO:0035267">
    <property type="term" value="C:NuA4 histone acetyltransferase complex"/>
    <property type="evidence" value="ECO:0007669"/>
    <property type="project" value="InterPro"/>
</dbReference>
<organism evidence="8 9">
    <name type="scientific">Colocasia esculenta</name>
    <name type="common">Wild taro</name>
    <name type="synonym">Arum esculentum</name>
    <dbReference type="NCBI Taxonomy" id="4460"/>
    <lineage>
        <taxon>Eukaryota</taxon>
        <taxon>Viridiplantae</taxon>
        <taxon>Streptophyta</taxon>
        <taxon>Embryophyta</taxon>
        <taxon>Tracheophyta</taxon>
        <taxon>Spermatophyta</taxon>
        <taxon>Magnoliopsida</taxon>
        <taxon>Liliopsida</taxon>
        <taxon>Araceae</taxon>
        <taxon>Aroideae</taxon>
        <taxon>Colocasieae</taxon>
        <taxon>Colocasia</taxon>
    </lineage>
</organism>
<evidence type="ECO:0000313" key="8">
    <source>
        <dbReference type="EMBL" id="MQL73240.1"/>
    </source>
</evidence>
<evidence type="ECO:0000259" key="7">
    <source>
        <dbReference type="Pfam" id="PF10513"/>
    </source>
</evidence>
<proteinExistence type="inferred from homology"/>
<evidence type="ECO:0000256" key="2">
    <source>
        <dbReference type="ARBA" id="ARBA00008035"/>
    </source>
</evidence>
<reference evidence="8" key="1">
    <citation type="submission" date="2017-07" db="EMBL/GenBank/DDBJ databases">
        <title>Taro Niue Genome Assembly and Annotation.</title>
        <authorList>
            <person name="Atibalentja N."/>
            <person name="Keating K."/>
            <person name="Fields C.J."/>
        </authorList>
    </citation>
    <scope>NUCLEOTIDE SEQUENCE</scope>
    <source>
        <strain evidence="8">Niue_2</strain>
        <tissue evidence="8">Leaf</tissue>
    </source>
</reference>
<gene>
    <name evidence="8" type="ORF">Taro_005584</name>
</gene>
<dbReference type="GO" id="GO:0006357">
    <property type="term" value="P:regulation of transcription by RNA polymerase II"/>
    <property type="evidence" value="ECO:0007669"/>
    <property type="project" value="InterPro"/>
</dbReference>
<dbReference type="OrthoDB" id="435275at2759"/>
<name>A0A843TUR5_COLES</name>
<dbReference type="Pfam" id="PF10513">
    <property type="entry name" value="EPL1"/>
    <property type="match status" value="1"/>
</dbReference>
<dbReference type="InterPro" id="IPR024943">
    <property type="entry name" value="Enhancer_polycomb"/>
</dbReference>
<dbReference type="EMBL" id="NMUH01000158">
    <property type="protein sequence ID" value="MQL73240.1"/>
    <property type="molecule type" value="Genomic_DNA"/>
</dbReference>
<dbReference type="GO" id="GO:0005634">
    <property type="term" value="C:nucleus"/>
    <property type="evidence" value="ECO:0007669"/>
    <property type="project" value="UniProtKB-SubCell"/>
</dbReference>
<keyword evidence="5 6" id="KW-0539">Nucleus</keyword>
<protein>
    <recommendedName>
        <fullName evidence="6">Enhancer of polycomb-like protein</fullName>
    </recommendedName>
</protein>
<comment type="similarity">
    <text evidence="2 6">Belongs to the enhancer of polycomb family.</text>
</comment>
<evidence type="ECO:0000256" key="1">
    <source>
        <dbReference type="ARBA" id="ARBA00004123"/>
    </source>
</evidence>